<keyword evidence="3" id="KW-1185">Reference proteome</keyword>
<dbReference type="Gene3D" id="3.40.50.300">
    <property type="entry name" value="P-loop containing nucleotide triphosphate hydrolases"/>
    <property type="match status" value="1"/>
</dbReference>
<dbReference type="AlphaFoldDB" id="A0A9X1YCS8"/>
<dbReference type="PANTHER" id="PTHR13696:SF96">
    <property type="entry name" value="COBQ_COBB_MIND_PARA NUCLEOTIDE BINDING DOMAIN-CONTAINING PROTEIN"/>
    <property type="match status" value="1"/>
</dbReference>
<dbReference type="Proteomes" id="UP001139516">
    <property type="component" value="Unassembled WGS sequence"/>
</dbReference>
<dbReference type="CDD" id="cd02042">
    <property type="entry name" value="ParAB_family"/>
    <property type="match status" value="1"/>
</dbReference>
<organism evidence="2 3">
    <name type="scientific">Roseomonas acroporae</name>
    <dbReference type="NCBI Taxonomy" id="2937791"/>
    <lineage>
        <taxon>Bacteria</taxon>
        <taxon>Pseudomonadati</taxon>
        <taxon>Pseudomonadota</taxon>
        <taxon>Alphaproteobacteria</taxon>
        <taxon>Acetobacterales</taxon>
        <taxon>Roseomonadaceae</taxon>
        <taxon>Roseomonas</taxon>
    </lineage>
</organism>
<dbReference type="Pfam" id="PF01656">
    <property type="entry name" value="CbiA"/>
    <property type="match status" value="1"/>
</dbReference>
<sequence length="220" mass="23821">MLLVASPKGGVGKSSLCRNILVAAVMAGARVQGVDLDAQQTLVKWHQRRELVRKTYPETPEVPVLGMALADWRAVLREAPRFDLTVIDTPPSIEVQYGAAVALCQAAHHVLVPTGATQDDVDSVTPWMRTLTEAGVPASFVLNKANRRVKSYEAVRTKLLKAGLLCPVEIPMLEDIHVSAGKGLAVLDLSNRKTNETFDSLWAYVARVVGMKMATEAPVA</sequence>
<evidence type="ECO:0000259" key="1">
    <source>
        <dbReference type="Pfam" id="PF01656"/>
    </source>
</evidence>
<dbReference type="InterPro" id="IPR027417">
    <property type="entry name" value="P-loop_NTPase"/>
</dbReference>
<dbReference type="PIRSF" id="PIRSF009320">
    <property type="entry name" value="Nuc_binding_HP_1000"/>
    <property type="match status" value="1"/>
</dbReference>
<name>A0A9X1YCS8_9PROT</name>
<dbReference type="RefSeq" id="WP_248670091.1">
    <property type="nucleotide sequence ID" value="NZ_JALPRX010000172.1"/>
</dbReference>
<dbReference type="InterPro" id="IPR002586">
    <property type="entry name" value="CobQ/CobB/MinD/ParA_Nub-bd_dom"/>
</dbReference>
<evidence type="ECO:0000313" key="2">
    <source>
        <dbReference type="EMBL" id="MCK8788049.1"/>
    </source>
</evidence>
<comment type="caution">
    <text evidence="2">The sequence shown here is derived from an EMBL/GenBank/DDBJ whole genome shotgun (WGS) entry which is preliminary data.</text>
</comment>
<feature type="domain" description="CobQ/CobB/MinD/ParA nucleotide binding" evidence="1">
    <location>
        <begin position="3"/>
        <end position="182"/>
    </location>
</feature>
<dbReference type="PANTHER" id="PTHR13696">
    <property type="entry name" value="P-LOOP CONTAINING NUCLEOSIDE TRIPHOSPHATE HYDROLASE"/>
    <property type="match status" value="1"/>
</dbReference>
<dbReference type="SUPFAM" id="SSF52540">
    <property type="entry name" value="P-loop containing nucleoside triphosphate hydrolases"/>
    <property type="match status" value="1"/>
</dbReference>
<gene>
    <name evidence="2" type="ORF">M0638_27210</name>
</gene>
<accession>A0A9X1YCS8</accession>
<reference evidence="2" key="1">
    <citation type="submission" date="2022-04" db="EMBL/GenBank/DDBJ databases">
        <title>Roseomonas acroporae sp. nov., isolated from coral Acropora digitifera.</title>
        <authorList>
            <person name="Sun H."/>
        </authorList>
    </citation>
    <scope>NUCLEOTIDE SEQUENCE</scope>
    <source>
        <strain evidence="2">NAR14</strain>
    </source>
</reference>
<proteinExistence type="predicted"/>
<dbReference type="EMBL" id="JALPRX010000172">
    <property type="protein sequence ID" value="MCK8788049.1"/>
    <property type="molecule type" value="Genomic_DNA"/>
</dbReference>
<dbReference type="InterPro" id="IPR050678">
    <property type="entry name" value="DNA_Partitioning_ATPase"/>
</dbReference>
<protein>
    <submittedName>
        <fullName evidence="2">ParA family protein</fullName>
    </submittedName>
</protein>
<evidence type="ECO:0000313" key="3">
    <source>
        <dbReference type="Proteomes" id="UP001139516"/>
    </source>
</evidence>